<dbReference type="KEGG" id="meso:BSQ44_05920"/>
<keyword evidence="2" id="KW-1185">Reference proteome</keyword>
<reference evidence="2" key="1">
    <citation type="submission" date="2016-11" db="EMBL/GenBank/DDBJ databases">
        <title>Mesorhizobium oceanicum sp. nov., isolated from deep seawater in South China Sea.</title>
        <authorList>
            <person name="Fu G.-Y."/>
        </authorList>
    </citation>
    <scope>NUCLEOTIDE SEQUENCE [LARGE SCALE GENOMIC DNA]</scope>
    <source>
        <strain evidence="2">B7</strain>
    </source>
</reference>
<evidence type="ECO:0000313" key="2">
    <source>
        <dbReference type="Proteomes" id="UP000182840"/>
    </source>
</evidence>
<organism evidence="1 2">
    <name type="scientific">Aquibium oceanicum</name>
    <dbReference type="NCBI Taxonomy" id="1670800"/>
    <lineage>
        <taxon>Bacteria</taxon>
        <taxon>Pseudomonadati</taxon>
        <taxon>Pseudomonadota</taxon>
        <taxon>Alphaproteobacteria</taxon>
        <taxon>Hyphomicrobiales</taxon>
        <taxon>Phyllobacteriaceae</taxon>
        <taxon>Aquibium</taxon>
    </lineage>
</organism>
<dbReference type="EMBL" id="CP018171">
    <property type="protein sequence ID" value="APH70964.1"/>
    <property type="molecule type" value="Genomic_DNA"/>
</dbReference>
<proteinExistence type="predicted"/>
<protein>
    <submittedName>
        <fullName evidence="1">Uncharacterized protein</fullName>
    </submittedName>
</protein>
<dbReference type="STRING" id="1670800.BSQ44_05920"/>
<evidence type="ECO:0000313" key="1">
    <source>
        <dbReference type="EMBL" id="APH70964.1"/>
    </source>
</evidence>
<dbReference type="AlphaFoldDB" id="A0A1L3SNI7"/>
<name>A0A1L3SNI7_9HYPH</name>
<dbReference type="Proteomes" id="UP000182840">
    <property type="component" value="Chromosome"/>
</dbReference>
<accession>A0A1L3SNI7</accession>
<gene>
    <name evidence="1" type="ORF">BSQ44_05920</name>
</gene>
<sequence length="91" mass="10237">MHSGGSVRLDGERTLDRRIKREIGGLVGKRIVGVRWCDALLQFALIFGRGSFLMVDLKKPYILDGDDWTRFVHNSSVSRSGSEGRFLVSIK</sequence>